<organism evidence="2 3">
    <name type="scientific">Methylorubrum rhodesianum</name>
    <dbReference type="NCBI Taxonomy" id="29427"/>
    <lineage>
        <taxon>Bacteria</taxon>
        <taxon>Pseudomonadati</taxon>
        <taxon>Pseudomonadota</taxon>
        <taxon>Alphaproteobacteria</taxon>
        <taxon>Hyphomicrobiales</taxon>
        <taxon>Methylobacteriaceae</taxon>
        <taxon>Methylorubrum</taxon>
    </lineage>
</organism>
<comment type="caution">
    <text evidence="2">The sequence shown here is derived from an EMBL/GenBank/DDBJ whole genome shotgun (WGS) entry which is preliminary data.</text>
</comment>
<keyword evidence="3" id="KW-1185">Reference proteome</keyword>
<feature type="region of interest" description="Disordered" evidence="1">
    <location>
        <begin position="20"/>
        <end position="45"/>
    </location>
</feature>
<dbReference type="Proteomes" id="UP001404845">
    <property type="component" value="Unassembled WGS sequence"/>
</dbReference>
<evidence type="ECO:0000313" key="3">
    <source>
        <dbReference type="Proteomes" id="UP001404845"/>
    </source>
</evidence>
<evidence type="ECO:0000313" key="2">
    <source>
        <dbReference type="EMBL" id="MEN3226532.1"/>
    </source>
</evidence>
<dbReference type="EMBL" id="JAQYXL010000001">
    <property type="protein sequence ID" value="MEN3226532.1"/>
    <property type="molecule type" value="Genomic_DNA"/>
</dbReference>
<proteinExistence type="predicted"/>
<reference evidence="2 3" key="1">
    <citation type="journal article" date="2023" name="PLoS ONE">
        <title>Complete genome assembly of Hawai'i environmental nontuberculous mycobacteria reveals unexpected co-isolation with methylobacteria.</title>
        <authorList>
            <person name="Hendrix J."/>
            <person name="Epperson L.E."/>
            <person name="Tong E.I."/>
            <person name="Chan Y.L."/>
            <person name="Hasan N.A."/>
            <person name="Dawrs S.N."/>
            <person name="Norton G.J."/>
            <person name="Virdi R."/>
            <person name="Crooks J.L."/>
            <person name="Chan E.D."/>
            <person name="Honda J.R."/>
            <person name="Strong M."/>
        </authorList>
    </citation>
    <scope>NUCLEOTIDE SEQUENCE [LARGE SCALE GENOMIC DNA]</scope>
    <source>
        <strain evidence="2 3">NJH_HI01</strain>
    </source>
</reference>
<protein>
    <submittedName>
        <fullName evidence="2">Uncharacterized protein</fullName>
    </submittedName>
</protein>
<feature type="compositionally biased region" description="Basic and acidic residues" evidence="1">
    <location>
        <begin position="20"/>
        <end position="31"/>
    </location>
</feature>
<gene>
    <name evidence="2" type="ORF">PUR21_02430</name>
</gene>
<feature type="compositionally biased region" description="Polar residues" evidence="1">
    <location>
        <begin position="35"/>
        <end position="45"/>
    </location>
</feature>
<dbReference type="RefSeq" id="WP_200670876.1">
    <property type="nucleotide sequence ID" value="NZ_JACWCW010000023.1"/>
</dbReference>
<sequence>MPASDSALLSNRDPLILKLERGADPTDDGRHLLQGRSSNGRSTQS</sequence>
<name>A0ABU9Z5C4_9HYPH</name>
<evidence type="ECO:0000256" key="1">
    <source>
        <dbReference type="SAM" id="MobiDB-lite"/>
    </source>
</evidence>
<accession>A0ABU9Z5C4</accession>